<reference evidence="2 3" key="1">
    <citation type="submission" date="2019-09" db="EMBL/GenBank/DDBJ databases">
        <title>Taxonomy of Antarctic Massilia spp.: description of Massilia rubra sp. nov., Massilia aquatica sp. nov., Massilia mucilaginosa sp. nov., Massilia frigida sp. nov. isolated from streams, lakes and regoliths.</title>
        <authorList>
            <person name="Holochova P."/>
            <person name="Sedlacek I."/>
            <person name="Kralova S."/>
            <person name="Maslanova I."/>
            <person name="Busse H.-J."/>
            <person name="Stankova E."/>
            <person name="Vrbovska V."/>
            <person name="Kovarovic V."/>
            <person name="Bartak M."/>
            <person name="Svec P."/>
            <person name="Pantucek R."/>
        </authorList>
    </citation>
    <scope>NUCLEOTIDE SEQUENCE [LARGE SCALE GENOMIC DNA]</scope>
    <source>
        <strain evidence="2 3">CCM 8692</strain>
    </source>
</reference>
<dbReference type="EMBL" id="VUYU01000007">
    <property type="protein sequence ID" value="NHZ34471.1"/>
    <property type="molecule type" value="Genomic_DNA"/>
</dbReference>
<evidence type="ECO:0000313" key="2">
    <source>
        <dbReference type="EMBL" id="NHZ34471.1"/>
    </source>
</evidence>
<dbReference type="Proteomes" id="UP000785613">
    <property type="component" value="Unassembled WGS sequence"/>
</dbReference>
<keyword evidence="2" id="KW-0547">Nucleotide-binding</keyword>
<dbReference type="InterPro" id="IPR050742">
    <property type="entry name" value="Helicase_Restrict-Modif_Enz"/>
</dbReference>
<dbReference type="SMART" id="SM00490">
    <property type="entry name" value="HELICc"/>
    <property type="match status" value="1"/>
</dbReference>
<protein>
    <submittedName>
        <fullName evidence="2">DEAD/DEAH box helicase</fullName>
    </submittedName>
</protein>
<evidence type="ECO:0000259" key="1">
    <source>
        <dbReference type="PROSITE" id="PS51192"/>
    </source>
</evidence>
<comment type="caution">
    <text evidence="2">The sequence shown here is derived from an EMBL/GenBank/DDBJ whole genome shotgun (WGS) entry which is preliminary data.</text>
</comment>
<dbReference type="PANTHER" id="PTHR47396">
    <property type="entry name" value="TYPE I RESTRICTION ENZYME ECOKI R PROTEIN"/>
    <property type="match status" value="1"/>
</dbReference>
<dbReference type="SMART" id="SM00487">
    <property type="entry name" value="DEXDc"/>
    <property type="match status" value="1"/>
</dbReference>
<dbReference type="InterPro" id="IPR006935">
    <property type="entry name" value="Helicase/UvrB_N"/>
</dbReference>
<organism evidence="2 3">
    <name type="scientific">Massilia rubra</name>
    <dbReference type="NCBI Taxonomy" id="2607910"/>
    <lineage>
        <taxon>Bacteria</taxon>
        <taxon>Pseudomonadati</taxon>
        <taxon>Pseudomonadota</taxon>
        <taxon>Betaproteobacteria</taxon>
        <taxon>Burkholderiales</taxon>
        <taxon>Oxalobacteraceae</taxon>
        <taxon>Telluria group</taxon>
        <taxon>Massilia</taxon>
    </lineage>
</organism>
<gene>
    <name evidence="2" type="ORF">F0185_12855</name>
</gene>
<name>A0ABX0LPY4_9BURK</name>
<accession>A0ABX0LPY4</accession>
<proteinExistence type="predicted"/>
<keyword evidence="2" id="KW-0378">Hydrolase</keyword>
<keyword evidence="3" id="KW-1185">Reference proteome</keyword>
<dbReference type="RefSeq" id="WP_167224985.1">
    <property type="nucleotide sequence ID" value="NZ_VUYU01000007.1"/>
</dbReference>
<evidence type="ECO:0000313" key="3">
    <source>
        <dbReference type="Proteomes" id="UP000785613"/>
    </source>
</evidence>
<dbReference type="InterPro" id="IPR014001">
    <property type="entry name" value="Helicase_ATP-bd"/>
</dbReference>
<keyword evidence="2" id="KW-0347">Helicase</keyword>
<dbReference type="Gene3D" id="3.40.50.300">
    <property type="entry name" value="P-loop containing nucleotide triphosphate hydrolases"/>
    <property type="match status" value="2"/>
</dbReference>
<dbReference type="InterPro" id="IPR001650">
    <property type="entry name" value="Helicase_C-like"/>
</dbReference>
<dbReference type="GO" id="GO:0004386">
    <property type="term" value="F:helicase activity"/>
    <property type="evidence" value="ECO:0007669"/>
    <property type="project" value="UniProtKB-KW"/>
</dbReference>
<dbReference type="PANTHER" id="PTHR47396:SF1">
    <property type="entry name" value="ATP-DEPENDENT HELICASE IRC3-RELATED"/>
    <property type="match status" value="1"/>
</dbReference>
<feature type="domain" description="Helicase ATP-binding" evidence="1">
    <location>
        <begin position="19"/>
        <end position="163"/>
    </location>
</feature>
<keyword evidence="2" id="KW-0067">ATP-binding</keyword>
<dbReference type="Pfam" id="PF00271">
    <property type="entry name" value="Helicase_C"/>
    <property type="match status" value="1"/>
</dbReference>
<dbReference type="SUPFAM" id="SSF52540">
    <property type="entry name" value="P-loop containing nucleoside triphosphate hydrolases"/>
    <property type="match status" value="1"/>
</dbReference>
<dbReference type="PROSITE" id="PS51192">
    <property type="entry name" value="HELICASE_ATP_BIND_1"/>
    <property type="match status" value="1"/>
</dbReference>
<sequence>MHAIELRDYQRQSEDGLRAHIRDGARNLILSIPTGGGKTVIAAHMMAECRAKGRRAIFVADRIALIDQTSATLDRYAIEHGVLQGQHWRYRPWEPIQVASVQTLARRGWPQADLIIVDECHALQKTVTERISARATVCIGLTATPITKGLGRFYDRIVTVATTNTLIREQFLVPFRVFAASEPDMSGVKTVAGEWSDDAAAERAMPIIGDCVEEYLRHGAGKKFIAFGCNVRHCEEMQRQFAAAGVLCDLVTYRSGDEARAAAIAEFRKPDSYLRGLISVSALSKGFDVSDVEVIIMARPLKSSLAEHMQILGRGLRSHAGKRECIVLDHSGNCLRFWSAMHDFLEHGASALDDAERRARAGRAPAVRLPMTCPACAHVHDALPACPVCGKMHDTRTLTQHAEGALHEVAAAAPSGTADRADFHAQLLAIAHERGYAHGWAANKFREKYGAWPDEPAPAPRAPTAAMLGWVRSRAIAFAKGRQA</sequence>
<dbReference type="InterPro" id="IPR027417">
    <property type="entry name" value="P-loop_NTPase"/>
</dbReference>
<dbReference type="Pfam" id="PF04851">
    <property type="entry name" value="ResIII"/>
    <property type="match status" value="1"/>
</dbReference>